<accession>A0A329MM02</accession>
<gene>
    <name evidence="1" type="ORF">DQG23_12180</name>
</gene>
<evidence type="ECO:0000313" key="2">
    <source>
        <dbReference type="Proteomes" id="UP000250369"/>
    </source>
</evidence>
<comment type="caution">
    <text evidence="1">The sequence shown here is derived from an EMBL/GenBank/DDBJ whole genome shotgun (WGS) entry which is preliminary data.</text>
</comment>
<proteinExistence type="predicted"/>
<sequence length="170" mass="18919">MASITEFAPGLYDLTLMNCKIDSMELFRFDRAIMKHPAPRAAPNAQLGDRCWQSTAHPEKCGEFCCGLFKITSGGYCGWGTFAMTYPQGHFDLVRWASVYMRLKGLPVAEALQIVQTGSGAWGAERRGTAEAALIDLADKLLLQSSQENKNELARHHAYLIEVSESYFSF</sequence>
<dbReference type="RefSeq" id="WP_113031124.1">
    <property type="nucleotide sequence ID" value="NZ_QMFB01000006.1"/>
</dbReference>
<protein>
    <submittedName>
        <fullName evidence="1">Uncharacterized protein</fullName>
    </submittedName>
</protein>
<evidence type="ECO:0000313" key="1">
    <source>
        <dbReference type="EMBL" id="RAV20845.1"/>
    </source>
</evidence>
<name>A0A329MM02_9BACL</name>
<dbReference type="OrthoDB" id="2604994at2"/>
<dbReference type="Proteomes" id="UP000250369">
    <property type="component" value="Unassembled WGS sequence"/>
</dbReference>
<dbReference type="EMBL" id="QMFB01000006">
    <property type="protein sequence ID" value="RAV20845.1"/>
    <property type="molecule type" value="Genomic_DNA"/>
</dbReference>
<dbReference type="AlphaFoldDB" id="A0A329MM02"/>
<organism evidence="1 2">
    <name type="scientific">Paenibacillus contaminans</name>
    <dbReference type="NCBI Taxonomy" id="450362"/>
    <lineage>
        <taxon>Bacteria</taxon>
        <taxon>Bacillati</taxon>
        <taxon>Bacillota</taxon>
        <taxon>Bacilli</taxon>
        <taxon>Bacillales</taxon>
        <taxon>Paenibacillaceae</taxon>
        <taxon>Paenibacillus</taxon>
    </lineage>
</organism>
<reference evidence="1 2" key="1">
    <citation type="journal article" date="2009" name="Int. J. Syst. Evol. Microbiol.">
        <title>Paenibacillus contaminans sp. nov., isolated from a contaminated laboratory plate.</title>
        <authorList>
            <person name="Chou J.H."/>
            <person name="Lee J.H."/>
            <person name="Lin M.C."/>
            <person name="Chang P.S."/>
            <person name="Arun A.B."/>
            <person name="Young C.C."/>
            <person name="Chen W.M."/>
        </authorList>
    </citation>
    <scope>NUCLEOTIDE SEQUENCE [LARGE SCALE GENOMIC DNA]</scope>
    <source>
        <strain evidence="1 2">CKOBP-6</strain>
    </source>
</reference>
<keyword evidence="2" id="KW-1185">Reference proteome</keyword>